<comment type="caution">
    <text evidence="1">The sequence shown here is derived from an EMBL/GenBank/DDBJ whole genome shotgun (WGS) entry which is preliminary data.</text>
</comment>
<evidence type="ECO:0000313" key="1">
    <source>
        <dbReference type="EMBL" id="OAT67098.1"/>
    </source>
</evidence>
<protein>
    <recommendedName>
        <fullName evidence="3">PBS lyase</fullName>
    </recommendedName>
</protein>
<dbReference type="Gene3D" id="1.25.10.10">
    <property type="entry name" value="Leucine-rich Repeat Variant"/>
    <property type="match status" value="1"/>
</dbReference>
<gene>
    <name evidence="1" type="ORF">AWB85_13055</name>
</gene>
<proteinExistence type="predicted"/>
<dbReference type="SUPFAM" id="SSF48371">
    <property type="entry name" value="ARM repeat"/>
    <property type="match status" value="1"/>
</dbReference>
<sequence>MRAWSPGMRDSAIDGLSTLARRSDWRCADDAEMIRARVVDALDDENPLVRMHAAEAFGALYANLDAPQRVQAVGDRLMNEQDVTVQNVLLAALASELTAAPQGVDDVLKNFMDRLDTSTGAKEGDDDECGLVVDILTILAIELRTPFALNIVEKWVGSAPWHSRESLRVIQDLRSFIGPQIESQLQVQAFELLATAANVALAVATRPADEQFDHVASSAECTTESDDALRIIDSISNQIYFASGAFNQNDDGATVDLSQEPFAVLAVPVLSTCARTGIAVILHHVVETLIYLAPLNERRALLAVADAVGANIGYAGESLAGNQVIPYLKRLLAEHCELVLFDTEGVTAFRQLLSTFATAGNQHALEMAFTFADVFR</sequence>
<accession>A0A179V5B7</accession>
<evidence type="ECO:0000313" key="2">
    <source>
        <dbReference type="Proteomes" id="UP000186919"/>
    </source>
</evidence>
<evidence type="ECO:0008006" key="3">
    <source>
        <dbReference type="Google" id="ProtNLM"/>
    </source>
</evidence>
<organism evidence="1 2">
    <name type="scientific">Mycobacteroides immunogenum</name>
    <dbReference type="NCBI Taxonomy" id="83262"/>
    <lineage>
        <taxon>Bacteria</taxon>
        <taxon>Bacillati</taxon>
        <taxon>Actinomycetota</taxon>
        <taxon>Actinomycetes</taxon>
        <taxon>Mycobacteriales</taxon>
        <taxon>Mycobacteriaceae</taxon>
        <taxon>Mycobacteroides</taxon>
    </lineage>
</organism>
<reference evidence="1 2" key="1">
    <citation type="submission" date="2016-01" db="EMBL/GenBank/DDBJ databases">
        <title>Mycobacterium immunogenum strain CD11_6 genome sequencing and assembly.</title>
        <authorList>
            <person name="Kaur G."/>
            <person name="Nair G.R."/>
            <person name="Mayilraj S."/>
        </authorList>
    </citation>
    <scope>NUCLEOTIDE SEQUENCE [LARGE SCALE GENOMIC DNA]</scope>
    <source>
        <strain evidence="1 2">CD11-6</strain>
    </source>
</reference>
<dbReference type="InterPro" id="IPR016024">
    <property type="entry name" value="ARM-type_fold"/>
</dbReference>
<dbReference type="Proteomes" id="UP000186919">
    <property type="component" value="Unassembled WGS sequence"/>
</dbReference>
<dbReference type="EMBL" id="LQYE01000030">
    <property type="protein sequence ID" value="OAT67098.1"/>
    <property type="molecule type" value="Genomic_DNA"/>
</dbReference>
<dbReference type="AlphaFoldDB" id="A0A179V5B7"/>
<dbReference type="InterPro" id="IPR011989">
    <property type="entry name" value="ARM-like"/>
</dbReference>
<name>A0A179V5B7_9MYCO</name>